<dbReference type="Proteomes" id="UP000490939">
    <property type="component" value="Unassembled WGS sequence"/>
</dbReference>
<dbReference type="Proteomes" id="UP000447873">
    <property type="component" value="Unassembled WGS sequence"/>
</dbReference>
<evidence type="ECO:0000313" key="5">
    <source>
        <dbReference type="Proteomes" id="UP000447873"/>
    </source>
</evidence>
<accession>A0A8H3UHW1</accession>
<evidence type="ECO:0000313" key="4">
    <source>
        <dbReference type="EMBL" id="KAE9994681.1"/>
    </source>
</evidence>
<gene>
    <name evidence="3" type="ORF">BLS_001612</name>
    <name evidence="4" type="ORF">EG327_005127</name>
    <name evidence="2" type="ORF">EG328_006640</name>
</gene>
<dbReference type="EMBL" id="WNWR01000003">
    <property type="protein sequence ID" value="KAE9994681.1"/>
    <property type="molecule type" value="Genomic_DNA"/>
</dbReference>
<dbReference type="AlphaFoldDB" id="A0A8H3UHW1"/>
<comment type="caution">
    <text evidence="2">The sequence shown here is derived from an EMBL/GenBank/DDBJ whole genome shotgun (WGS) entry which is preliminary data.</text>
</comment>
<feature type="signal peptide" evidence="1">
    <location>
        <begin position="1"/>
        <end position="20"/>
    </location>
</feature>
<keyword evidence="6" id="KW-1185">Reference proteome</keyword>
<dbReference type="EMBL" id="WNWS01000352">
    <property type="protein sequence ID" value="KAE9969853.1"/>
    <property type="molecule type" value="Genomic_DNA"/>
</dbReference>
<name>A0A8H3UHW1_VENIN</name>
<evidence type="ECO:0000313" key="3">
    <source>
        <dbReference type="EMBL" id="KAE9977154.1"/>
    </source>
</evidence>
<keyword evidence="1" id="KW-0732">Signal</keyword>
<reference evidence="2 5" key="1">
    <citation type="submission" date="2018-12" db="EMBL/GenBank/DDBJ databases">
        <title>Venturia inaequalis Genome Resource.</title>
        <authorList>
            <person name="Lichtner F.J."/>
        </authorList>
    </citation>
    <scope>NUCLEOTIDE SEQUENCE [LARGE SCALE GENOMIC DNA]</scope>
    <source>
        <strain evidence="2 5">120213</strain>
        <strain evidence="3">Bline_iso_100314</strain>
        <strain evidence="4 6">DMI_063113</strain>
    </source>
</reference>
<evidence type="ECO:0000313" key="2">
    <source>
        <dbReference type="EMBL" id="KAE9969853.1"/>
    </source>
</evidence>
<organism evidence="2 5">
    <name type="scientific">Venturia inaequalis</name>
    <name type="common">Apple scab fungus</name>
    <dbReference type="NCBI Taxonomy" id="5025"/>
    <lineage>
        <taxon>Eukaryota</taxon>
        <taxon>Fungi</taxon>
        <taxon>Dikarya</taxon>
        <taxon>Ascomycota</taxon>
        <taxon>Pezizomycotina</taxon>
        <taxon>Dothideomycetes</taxon>
        <taxon>Pleosporomycetidae</taxon>
        <taxon>Venturiales</taxon>
        <taxon>Venturiaceae</taxon>
        <taxon>Venturia</taxon>
    </lineage>
</organism>
<protein>
    <submittedName>
        <fullName evidence="2">Uncharacterized protein</fullName>
    </submittedName>
</protein>
<dbReference type="OrthoDB" id="2910287at2759"/>
<sequence length="160" mass="17013">MLSSLFLSAYVALSAILANATPVSVDIPMSMAERNAPHDTGVYICRDVDWQACEHVLSKWGNSTSDTYCLQLDGESSAVGPDPGLECVLYSSIDCKGTDSLKLRYPGYSWLGSVNWNDNAKSYQCYWVDRSLAVGTETSSSTTSGDVATPAVGAASYGGT</sequence>
<evidence type="ECO:0000256" key="1">
    <source>
        <dbReference type="SAM" id="SignalP"/>
    </source>
</evidence>
<evidence type="ECO:0000313" key="6">
    <source>
        <dbReference type="Proteomes" id="UP000490939"/>
    </source>
</evidence>
<proteinExistence type="predicted"/>
<feature type="chain" id="PRO_5044690625" evidence="1">
    <location>
        <begin position="21"/>
        <end position="160"/>
    </location>
</feature>
<dbReference type="Proteomes" id="UP000433883">
    <property type="component" value="Unassembled WGS sequence"/>
</dbReference>
<dbReference type="EMBL" id="WNWQ01000138">
    <property type="protein sequence ID" value="KAE9977154.1"/>
    <property type="molecule type" value="Genomic_DNA"/>
</dbReference>